<dbReference type="EMBL" id="JAACJP010000010">
    <property type="protein sequence ID" value="KAF5381569.1"/>
    <property type="molecule type" value="Genomic_DNA"/>
</dbReference>
<feature type="compositionally biased region" description="Pro residues" evidence="6">
    <location>
        <begin position="156"/>
        <end position="167"/>
    </location>
</feature>
<dbReference type="FunFam" id="3.10.110.10:FF:000060">
    <property type="entry name" value="Ubiquitin conjugating enzyme (UbcB)"/>
    <property type="match status" value="1"/>
</dbReference>
<evidence type="ECO:0000256" key="3">
    <source>
        <dbReference type="ARBA" id="ARBA00022741"/>
    </source>
</evidence>
<dbReference type="AlphaFoldDB" id="A0A8H5HDX6"/>
<comment type="caution">
    <text evidence="8">The sequence shown here is derived from an EMBL/GenBank/DDBJ whole genome shotgun (WGS) entry which is preliminary data.</text>
</comment>
<keyword evidence="2" id="KW-0808">Transferase</keyword>
<evidence type="ECO:0000256" key="1">
    <source>
        <dbReference type="ARBA" id="ARBA00012486"/>
    </source>
</evidence>
<dbReference type="PROSITE" id="PS50127">
    <property type="entry name" value="UBC_2"/>
    <property type="match status" value="1"/>
</dbReference>
<evidence type="ECO:0000313" key="8">
    <source>
        <dbReference type="EMBL" id="KAF5381569.1"/>
    </source>
</evidence>
<proteinExistence type="predicted"/>
<sequence>MPPRLSSAMTLKRIHREVADLKKEDLGPIVLGPSDDNLYVWKGSIPGPEGSVYDGGVFDFEVNLASDYPFSAPRVVFKTRIYHMNISEQGNICIDILKHNWSPALSLFKVMLSLSSLLTDPNPKDPLVPSIATQYVRNRRLHDSTARQWTKMYACPKPPPPPEPTPAPSAKAKGKQKVQDAPSTSRATASVAATIASEPITIEDSDEDEEGKTSVQGRAATAARAGKRKRGAERVEVNLVDDGDEIEITNGATSSKKRAVRTGRTPRNSLDTSRSEGGSARREPVRQLGDVIVIEDD</sequence>
<organism evidence="8 9">
    <name type="scientific">Tricholomella constricta</name>
    <dbReference type="NCBI Taxonomy" id="117010"/>
    <lineage>
        <taxon>Eukaryota</taxon>
        <taxon>Fungi</taxon>
        <taxon>Dikarya</taxon>
        <taxon>Basidiomycota</taxon>
        <taxon>Agaricomycotina</taxon>
        <taxon>Agaricomycetes</taxon>
        <taxon>Agaricomycetidae</taxon>
        <taxon>Agaricales</taxon>
        <taxon>Tricholomatineae</taxon>
        <taxon>Lyophyllaceae</taxon>
        <taxon>Tricholomella</taxon>
    </lineage>
</organism>
<accession>A0A8H5HDX6</accession>
<dbReference type="InterPro" id="IPR016135">
    <property type="entry name" value="UBQ-conjugating_enzyme/RWD"/>
</dbReference>
<dbReference type="Gene3D" id="3.10.110.10">
    <property type="entry name" value="Ubiquitin Conjugating Enzyme"/>
    <property type="match status" value="1"/>
</dbReference>
<dbReference type="Proteomes" id="UP000565441">
    <property type="component" value="Unassembled WGS sequence"/>
</dbReference>
<name>A0A8H5HDX6_9AGAR</name>
<evidence type="ECO:0000256" key="6">
    <source>
        <dbReference type="SAM" id="MobiDB-lite"/>
    </source>
</evidence>
<feature type="region of interest" description="Disordered" evidence="6">
    <location>
        <begin position="147"/>
        <end position="233"/>
    </location>
</feature>
<evidence type="ECO:0000256" key="5">
    <source>
        <dbReference type="ARBA" id="ARBA00022840"/>
    </source>
</evidence>
<keyword evidence="4" id="KW-0833">Ubl conjugation pathway</keyword>
<evidence type="ECO:0000256" key="4">
    <source>
        <dbReference type="ARBA" id="ARBA00022786"/>
    </source>
</evidence>
<reference evidence="8 9" key="1">
    <citation type="journal article" date="2020" name="ISME J.">
        <title>Uncovering the hidden diversity of litter-decomposition mechanisms in mushroom-forming fungi.</title>
        <authorList>
            <person name="Floudas D."/>
            <person name="Bentzer J."/>
            <person name="Ahren D."/>
            <person name="Johansson T."/>
            <person name="Persson P."/>
            <person name="Tunlid A."/>
        </authorList>
    </citation>
    <scope>NUCLEOTIDE SEQUENCE [LARGE SCALE GENOMIC DNA]</scope>
    <source>
        <strain evidence="8 9">CBS 661.87</strain>
    </source>
</reference>
<keyword evidence="3" id="KW-0547">Nucleotide-binding</keyword>
<evidence type="ECO:0000256" key="2">
    <source>
        <dbReference type="ARBA" id="ARBA00022679"/>
    </source>
</evidence>
<dbReference type="SUPFAM" id="SSF54495">
    <property type="entry name" value="UBC-like"/>
    <property type="match status" value="1"/>
</dbReference>
<evidence type="ECO:0000259" key="7">
    <source>
        <dbReference type="PROSITE" id="PS50127"/>
    </source>
</evidence>
<keyword evidence="5" id="KW-0067">ATP-binding</keyword>
<dbReference type="EC" id="2.3.2.23" evidence="1"/>
<dbReference type="GO" id="GO:0061631">
    <property type="term" value="F:ubiquitin conjugating enzyme activity"/>
    <property type="evidence" value="ECO:0007669"/>
    <property type="project" value="UniProtKB-EC"/>
</dbReference>
<dbReference type="GO" id="GO:0005524">
    <property type="term" value="F:ATP binding"/>
    <property type="evidence" value="ECO:0007669"/>
    <property type="project" value="UniProtKB-KW"/>
</dbReference>
<feature type="compositionally biased region" description="Acidic residues" evidence="6">
    <location>
        <begin position="201"/>
        <end position="210"/>
    </location>
</feature>
<dbReference type="PANTHER" id="PTHR24068">
    <property type="entry name" value="UBIQUITIN-CONJUGATING ENZYME E2"/>
    <property type="match status" value="1"/>
</dbReference>
<feature type="region of interest" description="Disordered" evidence="6">
    <location>
        <begin position="250"/>
        <end position="297"/>
    </location>
</feature>
<keyword evidence="9" id="KW-1185">Reference proteome</keyword>
<dbReference type="SMART" id="SM00212">
    <property type="entry name" value="UBCc"/>
    <property type="match status" value="1"/>
</dbReference>
<dbReference type="OrthoDB" id="7851174at2759"/>
<gene>
    <name evidence="8" type="ORF">D9615_005541</name>
</gene>
<dbReference type="Pfam" id="PF00179">
    <property type="entry name" value="UQ_con"/>
    <property type="match status" value="1"/>
</dbReference>
<feature type="domain" description="UBC core" evidence="7">
    <location>
        <begin position="9"/>
        <end position="155"/>
    </location>
</feature>
<protein>
    <recommendedName>
        <fullName evidence="1">E2 ubiquitin-conjugating enzyme</fullName>
        <ecNumber evidence="1">2.3.2.23</ecNumber>
    </recommendedName>
</protein>
<dbReference type="InterPro" id="IPR000608">
    <property type="entry name" value="UBC"/>
</dbReference>
<evidence type="ECO:0000313" key="9">
    <source>
        <dbReference type="Proteomes" id="UP000565441"/>
    </source>
</evidence>
<feature type="compositionally biased region" description="Low complexity" evidence="6">
    <location>
        <begin position="181"/>
        <end position="197"/>
    </location>
</feature>
<feature type="compositionally biased region" description="Polar residues" evidence="6">
    <location>
        <begin position="265"/>
        <end position="276"/>
    </location>
</feature>